<dbReference type="Gene3D" id="1.10.287.210">
    <property type="match status" value="1"/>
</dbReference>
<dbReference type="STRING" id="84645.A0A498N984"/>
<evidence type="ECO:0000256" key="7">
    <source>
        <dbReference type="ARBA" id="ARBA00022870"/>
    </source>
</evidence>
<evidence type="ECO:0000256" key="3">
    <source>
        <dbReference type="ARBA" id="ARBA00004563"/>
    </source>
</evidence>
<evidence type="ECO:0000256" key="1">
    <source>
        <dbReference type="ARBA" id="ARBA00004402"/>
    </source>
</evidence>
<evidence type="ECO:0000256" key="11">
    <source>
        <dbReference type="ARBA" id="ARBA00023157"/>
    </source>
</evidence>
<dbReference type="PANTHER" id="PTHR10424">
    <property type="entry name" value="VIRAL ENVELOPE PROTEIN"/>
    <property type="match status" value="1"/>
</dbReference>
<keyword evidence="13" id="KW-0449">Lipoprotein</keyword>
<evidence type="ECO:0000256" key="6">
    <source>
        <dbReference type="ARBA" id="ARBA00022692"/>
    </source>
</evidence>
<evidence type="ECO:0000256" key="2">
    <source>
        <dbReference type="ARBA" id="ARBA00004531"/>
    </source>
</evidence>
<evidence type="ECO:0000256" key="10">
    <source>
        <dbReference type="ARBA" id="ARBA00023139"/>
    </source>
</evidence>
<evidence type="ECO:0000256" key="14">
    <source>
        <dbReference type="SAM" id="Phobius"/>
    </source>
</evidence>
<evidence type="ECO:0000256" key="8">
    <source>
        <dbReference type="ARBA" id="ARBA00022989"/>
    </source>
</evidence>
<feature type="chain" id="PRO_5019837051" evidence="15">
    <location>
        <begin position="17"/>
        <end position="555"/>
    </location>
</feature>
<keyword evidence="12" id="KW-0325">Glycoprotein</keyword>
<dbReference type="SUPFAM" id="SSF58069">
    <property type="entry name" value="Virus ectodomain"/>
    <property type="match status" value="1"/>
</dbReference>
<organism evidence="16 17">
    <name type="scientific">Labeo rohita</name>
    <name type="common">Indian major carp</name>
    <name type="synonym">Cyprinus rohita</name>
    <dbReference type="NCBI Taxonomy" id="84645"/>
    <lineage>
        <taxon>Eukaryota</taxon>
        <taxon>Metazoa</taxon>
        <taxon>Chordata</taxon>
        <taxon>Craniata</taxon>
        <taxon>Vertebrata</taxon>
        <taxon>Euteleostomi</taxon>
        <taxon>Actinopterygii</taxon>
        <taxon>Neopterygii</taxon>
        <taxon>Teleostei</taxon>
        <taxon>Ostariophysi</taxon>
        <taxon>Cypriniformes</taxon>
        <taxon>Cyprinidae</taxon>
        <taxon>Labeoninae</taxon>
        <taxon>Labeonini</taxon>
        <taxon>Labeo</taxon>
    </lineage>
</organism>
<keyword evidence="10" id="KW-0564">Palmitate</keyword>
<evidence type="ECO:0000313" key="16">
    <source>
        <dbReference type="EMBL" id="RXN28332.1"/>
    </source>
</evidence>
<keyword evidence="11" id="KW-1015">Disulfide bond</keyword>
<evidence type="ECO:0000256" key="15">
    <source>
        <dbReference type="SAM" id="SignalP"/>
    </source>
</evidence>
<feature type="transmembrane region" description="Helical" evidence="14">
    <location>
        <begin position="483"/>
        <end position="509"/>
    </location>
</feature>
<keyword evidence="7" id="KW-1043">Host membrane</keyword>
<dbReference type="Proteomes" id="UP000290572">
    <property type="component" value="Unassembled WGS sequence"/>
</dbReference>
<comment type="caution">
    <text evidence="16">The sequence shown here is derived from an EMBL/GenBank/DDBJ whole genome shotgun (WGS) entry which is preliminary data.</text>
</comment>
<evidence type="ECO:0000256" key="4">
    <source>
        <dbReference type="ARBA" id="ARBA00022511"/>
    </source>
</evidence>
<keyword evidence="9 14" id="KW-0472">Membrane</keyword>
<sequence>MVASMILLVLLTVTLAQTIRMYLEAQHDADDNNSISRISDERYTDPINQTLLRQVRAVKTGDEHWLDHPDPPHPYANNMWWRLINHTAKMNGLSDCYVCAQLPHSITGGDWWAYQDPDKDVIKYLAAIAVAAAGMSENSNLWIMENSTKWTTVRSLKRVAGRVATVREMPMNMTCYQNDGGGQESMGHIPASHCNELYMTASITEETGHICLACLWNSTISLGRLPQYVLGQHYLSDANSFERARCKQACSTVHIPDNDGTSVVEEWYWLCGHVVYTSLPRHWTGTCAMVQLYGGAVAVRVPEQLHNTEPGSRLTKVKREVGLRVTSLQDRAKQSSLGRVNPVPREHRLWTGAEKFFQALIPSLGVSFLQNEVEVTRYELISFMNTTKVMMEGIKEELRGLRLTALQNRLVLDQLTAASGGVCTIVGTACCTYIPDNDADGHVIDLGIQNMTKAINRLTAREINSDDVWGWAWFKGLWQKAEYIGLIALSALSMIIFLLCMWPCVMGMVRRAVSSTMKMSVAHQMVMYNVWGGNKSNMTLSEKTDNYSTSSEDEE</sequence>
<dbReference type="InterPro" id="IPR018154">
    <property type="entry name" value="TLV/ENV_coat_polyprotein"/>
</dbReference>
<reference evidence="16 17" key="1">
    <citation type="submission" date="2018-03" db="EMBL/GenBank/DDBJ databases">
        <title>Draft genome sequence of Rohu Carp (Labeo rohita).</title>
        <authorList>
            <person name="Das P."/>
            <person name="Kushwaha B."/>
            <person name="Joshi C.G."/>
            <person name="Kumar D."/>
            <person name="Nagpure N.S."/>
            <person name="Sahoo L."/>
            <person name="Das S.P."/>
            <person name="Bit A."/>
            <person name="Patnaik S."/>
            <person name="Meher P.K."/>
            <person name="Jayasankar P."/>
            <person name="Koringa P.G."/>
            <person name="Patel N.V."/>
            <person name="Hinsu A.T."/>
            <person name="Kumar R."/>
            <person name="Pandey M."/>
            <person name="Agarwal S."/>
            <person name="Srivastava S."/>
            <person name="Singh M."/>
            <person name="Iquebal M.A."/>
            <person name="Jaiswal S."/>
            <person name="Angadi U.B."/>
            <person name="Kumar N."/>
            <person name="Raza M."/>
            <person name="Shah T.M."/>
            <person name="Rai A."/>
            <person name="Jena J.K."/>
        </authorList>
    </citation>
    <scope>NUCLEOTIDE SEQUENCE [LARGE SCALE GENOMIC DNA]</scope>
    <source>
        <strain evidence="16">DASCIFA01</strain>
        <tissue evidence="16">Testis</tissue>
    </source>
</reference>
<evidence type="ECO:0000256" key="13">
    <source>
        <dbReference type="ARBA" id="ARBA00023288"/>
    </source>
</evidence>
<keyword evidence="17" id="KW-1185">Reference proteome</keyword>
<keyword evidence="15" id="KW-0732">Signal</keyword>
<keyword evidence="8 14" id="KW-1133">Transmembrane helix</keyword>
<name>A0A498N984_LABRO</name>
<evidence type="ECO:0000256" key="5">
    <source>
        <dbReference type="ARBA" id="ARBA00022581"/>
    </source>
</evidence>
<evidence type="ECO:0000256" key="9">
    <source>
        <dbReference type="ARBA" id="ARBA00023136"/>
    </source>
</evidence>
<evidence type="ECO:0000256" key="12">
    <source>
        <dbReference type="ARBA" id="ARBA00023180"/>
    </source>
</evidence>
<accession>A0A498N984</accession>
<keyword evidence="5" id="KW-0945">Host-virus interaction</keyword>
<gene>
    <name evidence="16" type="ORF">ROHU_019343</name>
</gene>
<dbReference type="Pfam" id="PF00429">
    <property type="entry name" value="TLV_coat"/>
    <property type="match status" value="1"/>
</dbReference>
<protein>
    <submittedName>
        <fullName evidence="16">Envelope poly</fullName>
    </submittedName>
</protein>
<dbReference type="PANTHER" id="PTHR10424:SF81">
    <property type="entry name" value="ERVV2 PROTEIN"/>
    <property type="match status" value="1"/>
</dbReference>
<evidence type="ECO:0000313" key="17">
    <source>
        <dbReference type="Proteomes" id="UP000290572"/>
    </source>
</evidence>
<keyword evidence="6 14" id="KW-0812">Transmembrane</keyword>
<dbReference type="AlphaFoldDB" id="A0A498N984"/>
<comment type="subcellular location">
    <subcellularLocation>
        <location evidence="1">Host cell membrane</location>
        <topology evidence="1">Single-pass type I membrane protein</topology>
    </subcellularLocation>
    <subcellularLocation>
        <location evidence="2">Host endomembrane system</location>
        <topology evidence="2">Peripheral membrane protein</topology>
    </subcellularLocation>
    <subcellularLocation>
        <location evidence="3">Virion membrane</location>
        <topology evidence="3">Single-pass type I membrane protein</topology>
    </subcellularLocation>
</comment>
<keyword evidence="4" id="KW-1032">Host cell membrane</keyword>
<proteinExistence type="predicted"/>
<feature type="signal peptide" evidence="15">
    <location>
        <begin position="1"/>
        <end position="16"/>
    </location>
</feature>
<dbReference type="EMBL" id="QBIY01011870">
    <property type="protein sequence ID" value="RXN28332.1"/>
    <property type="molecule type" value="Genomic_DNA"/>
</dbReference>